<proteinExistence type="predicted"/>
<keyword evidence="1" id="KW-1185">Reference proteome</keyword>
<name>A0A915BT78_PARUN</name>
<dbReference type="AlphaFoldDB" id="A0A915BT78"/>
<protein>
    <submittedName>
        <fullName evidence="2">Uncharacterized protein</fullName>
    </submittedName>
</protein>
<organism evidence="1 2">
    <name type="scientific">Parascaris univalens</name>
    <name type="common">Nematode worm</name>
    <dbReference type="NCBI Taxonomy" id="6257"/>
    <lineage>
        <taxon>Eukaryota</taxon>
        <taxon>Metazoa</taxon>
        <taxon>Ecdysozoa</taxon>
        <taxon>Nematoda</taxon>
        <taxon>Chromadorea</taxon>
        <taxon>Rhabditida</taxon>
        <taxon>Spirurina</taxon>
        <taxon>Ascaridomorpha</taxon>
        <taxon>Ascaridoidea</taxon>
        <taxon>Ascarididae</taxon>
        <taxon>Parascaris</taxon>
    </lineage>
</organism>
<accession>A0A915BT78</accession>
<sequence>MNCQVDWMRVSGGANRPAHNSGAEQTVLMDKQLPMIDPIRDRFLRCLYQFKLETKIFDVL</sequence>
<dbReference type="Proteomes" id="UP000887569">
    <property type="component" value="Unplaced"/>
</dbReference>
<reference evidence="2" key="1">
    <citation type="submission" date="2022-11" db="UniProtKB">
        <authorList>
            <consortium name="WormBaseParasite"/>
        </authorList>
    </citation>
    <scope>IDENTIFICATION</scope>
</reference>
<evidence type="ECO:0000313" key="2">
    <source>
        <dbReference type="WBParaSite" id="PgR058_g002_t01"/>
    </source>
</evidence>
<evidence type="ECO:0000313" key="1">
    <source>
        <dbReference type="Proteomes" id="UP000887569"/>
    </source>
</evidence>
<dbReference type="WBParaSite" id="PgR058_g002_t01">
    <property type="protein sequence ID" value="PgR058_g002_t01"/>
    <property type="gene ID" value="PgR058_g002"/>
</dbReference>